<evidence type="ECO:0000256" key="1">
    <source>
        <dbReference type="SAM" id="MobiDB-lite"/>
    </source>
</evidence>
<protein>
    <submittedName>
        <fullName evidence="2">Uncharacterized protein</fullName>
    </submittedName>
</protein>
<evidence type="ECO:0000313" key="2">
    <source>
        <dbReference type="EMBL" id="GBP44421.1"/>
    </source>
</evidence>
<dbReference type="Proteomes" id="UP000299102">
    <property type="component" value="Unassembled WGS sequence"/>
</dbReference>
<organism evidence="2 3">
    <name type="scientific">Eumeta variegata</name>
    <name type="common">Bagworm moth</name>
    <name type="synonym">Eumeta japonica</name>
    <dbReference type="NCBI Taxonomy" id="151549"/>
    <lineage>
        <taxon>Eukaryota</taxon>
        <taxon>Metazoa</taxon>
        <taxon>Ecdysozoa</taxon>
        <taxon>Arthropoda</taxon>
        <taxon>Hexapoda</taxon>
        <taxon>Insecta</taxon>
        <taxon>Pterygota</taxon>
        <taxon>Neoptera</taxon>
        <taxon>Endopterygota</taxon>
        <taxon>Lepidoptera</taxon>
        <taxon>Glossata</taxon>
        <taxon>Ditrysia</taxon>
        <taxon>Tineoidea</taxon>
        <taxon>Psychidae</taxon>
        <taxon>Oiketicinae</taxon>
        <taxon>Eumeta</taxon>
    </lineage>
</organism>
<keyword evidence="3" id="KW-1185">Reference proteome</keyword>
<reference evidence="2 3" key="1">
    <citation type="journal article" date="2019" name="Commun. Biol.">
        <title>The bagworm genome reveals a unique fibroin gene that provides high tensile strength.</title>
        <authorList>
            <person name="Kono N."/>
            <person name="Nakamura H."/>
            <person name="Ohtoshi R."/>
            <person name="Tomita M."/>
            <person name="Numata K."/>
            <person name="Arakawa K."/>
        </authorList>
    </citation>
    <scope>NUCLEOTIDE SEQUENCE [LARGE SCALE GENOMIC DNA]</scope>
</reference>
<dbReference type="AlphaFoldDB" id="A0A4C1W000"/>
<dbReference type="EMBL" id="BGZK01000453">
    <property type="protein sequence ID" value="GBP44421.1"/>
    <property type="molecule type" value="Genomic_DNA"/>
</dbReference>
<accession>A0A4C1W000</accession>
<proteinExistence type="predicted"/>
<gene>
    <name evidence="2" type="ORF">EVAR_39428_1</name>
</gene>
<sequence length="81" mass="8930">MRVIAVFGHLQPQRSLRVLLAFWQGRDGNGPGPVGAVTTAATDGERILRDSTAPDPTHGSRFRPRGSRRPADGKRLHRLTY</sequence>
<feature type="region of interest" description="Disordered" evidence="1">
    <location>
        <begin position="42"/>
        <end position="81"/>
    </location>
</feature>
<comment type="caution">
    <text evidence="2">The sequence shown here is derived from an EMBL/GenBank/DDBJ whole genome shotgun (WGS) entry which is preliminary data.</text>
</comment>
<name>A0A4C1W000_EUMVA</name>
<evidence type="ECO:0000313" key="3">
    <source>
        <dbReference type="Proteomes" id="UP000299102"/>
    </source>
</evidence>